<reference evidence="1 2" key="1">
    <citation type="submission" date="2015-02" db="EMBL/GenBank/DDBJ databases">
        <authorList>
            <person name="Ju K.-S."/>
            <person name="Doroghazi J.R."/>
            <person name="Metcalf W."/>
        </authorList>
    </citation>
    <scope>NUCLEOTIDE SEQUENCE [LARGE SCALE GENOMIC DNA]</scope>
    <source>
        <strain evidence="1 2">NRRL B-16140</strain>
    </source>
</reference>
<gene>
    <name evidence="1" type="ORF">UK23_38725</name>
</gene>
<dbReference type="EMBL" id="JYJG01000370">
    <property type="protein sequence ID" value="KJK42124.1"/>
    <property type="molecule type" value="Genomic_DNA"/>
</dbReference>
<keyword evidence="2" id="KW-1185">Reference proteome</keyword>
<dbReference type="Proteomes" id="UP000033393">
    <property type="component" value="Unassembled WGS sequence"/>
</dbReference>
<comment type="caution">
    <text evidence="1">The sequence shown here is derived from an EMBL/GenBank/DDBJ whole genome shotgun (WGS) entry which is preliminary data.</text>
</comment>
<accession>A0A0F0GEX4</accession>
<organism evidence="1 2">
    <name type="scientific">Lentzea aerocolonigenes</name>
    <name type="common">Lechevalieria aerocolonigenes</name>
    <name type="synonym">Saccharothrix aerocolonigenes</name>
    <dbReference type="NCBI Taxonomy" id="68170"/>
    <lineage>
        <taxon>Bacteria</taxon>
        <taxon>Bacillati</taxon>
        <taxon>Actinomycetota</taxon>
        <taxon>Actinomycetes</taxon>
        <taxon>Pseudonocardiales</taxon>
        <taxon>Pseudonocardiaceae</taxon>
        <taxon>Lentzea</taxon>
    </lineage>
</organism>
<sequence length="137" mass="14647">MAANSTARLVISAAEASSPRSCSIQPAYSAYRAASSHSARPRPGSSAERASVFSTSISCRRLGRTISGLCRCPRVRWWSNIASYVRNVVWSLGIRRGGASASSARRPAACNASSRTLAMLGFGGTRPFSILLRWPLL</sequence>
<proteinExistence type="predicted"/>
<protein>
    <submittedName>
        <fullName evidence="1">Uncharacterized protein</fullName>
    </submittedName>
</protein>
<evidence type="ECO:0000313" key="1">
    <source>
        <dbReference type="EMBL" id="KJK42124.1"/>
    </source>
</evidence>
<dbReference type="PATRIC" id="fig|68170.10.peg.10030"/>
<evidence type="ECO:0000313" key="2">
    <source>
        <dbReference type="Proteomes" id="UP000033393"/>
    </source>
</evidence>
<dbReference type="AlphaFoldDB" id="A0A0F0GEX4"/>
<name>A0A0F0GEX4_LENAE</name>